<dbReference type="InterPro" id="IPR017441">
    <property type="entry name" value="Protein_kinase_ATP_BS"/>
</dbReference>
<feature type="binding site" evidence="18">
    <location>
        <position position="594"/>
    </location>
    <ligand>
        <name>ATP</name>
        <dbReference type="ChEBI" id="CHEBI:30616"/>
    </ligand>
</feature>
<keyword evidence="14 20" id="KW-0472">Membrane</keyword>
<evidence type="ECO:0000256" key="9">
    <source>
        <dbReference type="ARBA" id="ARBA00022737"/>
    </source>
</evidence>
<keyword evidence="9" id="KW-0677">Repeat</keyword>
<evidence type="ECO:0000256" key="4">
    <source>
        <dbReference type="ARBA" id="ARBA00022527"/>
    </source>
</evidence>
<keyword evidence="24" id="KW-1185">Reference proteome</keyword>
<evidence type="ECO:0000256" key="10">
    <source>
        <dbReference type="ARBA" id="ARBA00022741"/>
    </source>
</evidence>
<comment type="caution">
    <text evidence="23">The sequence shown here is derived from an EMBL/GenBank/DDBJ whole genome shotgun (WGS) entry which is preliminary data.</text>
</comment>
<comment type="similarity">
    <text evidence="2">Belongs to the protein kinase superfamily. Ser/Thr protein kinase family.</text>
</comment>
<feature type="transmembrane region" description="Helical" evidence="20">
    <location>
        <begin position="481"/>
        <end position="505"/>
    </location>
</feature>
<dbReference type="EMBL" id="JANAVB010018544">
    <property type="protein sequence ID" value="KAJ6829500.1"/>
    <property type="molecule type" value="Genomic_DNA"/>
</dbReference>
<keyword evidence="15" id="KW-1015">Disulfide bond</keyword>
<dbReference type="GO" id="GO:0004674">
    <property type="term" value="F:protein serine/threonine kinase activity"/>
    <property type="evidence" value="ECO:0007669"/>
    <property type="project" value="UniProtKB-KW"/>
</dbReference>
<protein>
    <submittedName>
        <fullName evidence="23">Receptor protein kinase TMK1</fullName>
    </submittedName>
</protein>
<feature type="signal peptide" evidence="21">
    <location>
        <begin position="1"/>
        <end position="23"/>
    </location>
</feature>
<keyword evidence="4" id="KW-0723">Serine/threonine-protein kinase</keyword>
<dbReference type="Pfam" id="PF13855">
    <property type="entry name" value="LRR_8"/>
    <property type="match status" value="2"/>
</dbReference>
<keyword evidence="10 18" id="KW-0547">Nucleotide-binding</keyword>
<keyword evidence="17" id="KW-0325">Glycoprotein</keyword>
<evidence type="ECO:0000313" key="24">
    <source>
        <dbReference type="Proteomes" id="UP001140949"/>
    </source>
</evidence>
<dbReference type="SMART" id="SM00220">
    <property type="entry name" value="S_TKc"/>
    <property type="match status" value="1"/>
</dbReference>
<evidence type="ECO:0000256" key="17">
    <source>
        <dbReference type="ARBA" id="ARBA00023180"/>
    </source>
</evidence>
<reference evidence="23" key="1">
    <citation type="journal article" date="2023" name="GigaByte">
        <title>Genome assembly of the bearded iris, Iris pallida Lam.</title>
        <authorList>
            <person name="Bruccoleri R.E."/>
            <person name="Oakeley E.J."/>
            <person name="Faust A.M.E."/>
            <person name="Altorfer M."/>
            <person name="Dessus-Babus S."/>
            <person name="Burckhardt D."/>
            <person name="Oertli M."/>
            <person name="Naumann U."/>
            <person name="Petersen F."/>
            <person name="Wong J."/>
        </authorList>
    </citation>
    <scope>NUCLEOTIDE SEQUENCE</scope>
    <source>
        <strain evidence="23">GSM-AAB239-AS_SAM_17_03QT</strain>
    </source>
</reference>
<feature type="compositionally biased region" description="Low complexity" evidence="19">
    <location>
        <begin position="466"/>
        <end position="476"/>
    </location>
</feature>
<dbReference type="InterPro" id="IPR000719">
    <property type="entry name" value="Prot_kinase_dom"/>
</dbReference>
<keyword evidence="7 20" id="KW-0812">Transmembrane</keyword>
<evidence type="ECO:0000256" key="15">
    <source>
        <dbReference type="ARBA" id="ARBA00023157"/>
    </source>
</evidence>
<keyword evidence="5" id="KW-0433">Leucine-rich repeat</keyword>
<dbReference type="FunFam" id="1.10.510.10:FF:000468">
    <property type="entry name" value="PTI1-like tyrosine-protein kinase 3"/>
    <property type="match status" value="1"/>
</dbReference>
<dbReference type="Pfam" id="PF08263">
    <property type="entry name" value="LRRNT_2"/>
    <property type="match status" value="2"/>
</dbReference>
<dbReference type="SUPFAM" id="SSF56112">
    <property type="entry name" value="Protein kinase-like (PK-like)"/>
    <property type="match status" value="1"/>
</dbReference>
<organism evidence="23 24">
    <name type="scientific">Iris pallida</name>
    <name type="common">Sweet iris</name>
    <dbReference type="NCBI Taxonomy" id="29817"/>
    <lineage>
        <taxon>Eukaryota</taxon>
        <taxon>Viridiplantae</taxon>
        <taxon>Streptophyta</taxon>
        <taxon>Embryophyta</taxon>
        <taxon>Tracheophyta</taxon>
        <taxon>Spermatophyta</taxon>
        <taxon>Magnoliopsida</taxon>
        <taxon>Liliopsida</taxon>
        <taxon>Asparagales</taxon>
        <taxon>Iridaceae</taxon>
        <taxon>Iridoideae</taxon>
        <taxon>Irideae</taxon>
        <taxon>Iris</taxon>
    </lineage>
</organism>
<evidence type="ECO:0000256" key="2">
    <source>
        <dbReference type="ARBA" id="ARBA00008684"/>
    </source>
</evidence>
<accession>A0AAX6GLC8</accession>
<dbReference type="Gene3D" id="1.10.510.10">
    <property type="entry name" value="Transferase(Phosphotransferase) domain 1"/>
    <property type="match status" value="1"/>
</dbReference>
<dbReference type="CDD" id="cd14066">
    <property type="entry name" value="STKc_IRAK"/>
    <property type="match status" value="1"/>
</dbReference>
<keyword evidence="6" id="KW-0808">Transferase</keyword>
<proteinExistence type="inferred from homology"/>
<dbReference type="PROSITE" id="PS00108">
    <property type="entry name" value="PROTEIN_KINASE_ST"/>
    <property type="match status" value="1"/>
</dbReference>
<dbReference type="Proteomes" id="UP001140949">
    <property type="component" value="Unassembled WGS sequence"/>
</dbReference>
<dbReference type="PROSITE" id="PS50011">
    <property type="entry name" value="PROTEIN_KINASE_DOM"/>
    <property type="match status" value="1"/>
</dbReference>
<dbReference type="InterPro" id="IPR003591">
    <property type="entry name" value="Leu-rich_rpt_typical-subtyp"/>
</dbReference>
<keyword evidence="11 23" id="KW-0418">Kinase</keyword>
<evidence type="ECO:0000256" key="1">
    <source>
        <dbReference type="ARBA" id="ARBA00004162"/>
    </source>
</evidence>
<evidence type="ECO:0000256" key="14">
    <source>
        <dbReference type="ARBA" id="ARBA00023136"/>
    </source>
</evidence>
<dbReference type="FunFam" id="3.30.200.20:FF:000039">
    <property type="entry name" value="receptor-like protein kinase FERONIA"/>
    <property type="match status" value="1"/>
</dbReference>
<evidence type="ECO:0000256" key="3">
    <source>
        <dbReference type="ARBA" id="ARBA00022475"/>
    </source>
</evidence>
<dbReference type="InterPro" id="IPR011009">
    <property type="entry name" value="Kinase-like_dom_sf"/>
</dbReference>
<dbReference type="AlphaFoldDB" id="A0AAX6GLC8"/>
<evidence type="ECO:0000256" key="16">
    <source>
        <dbReference type="ARBA" id="ARBA00023170"/>
    </source>
</evidence>
<dbReference type="FunFam" id="3.80.10.10:FF:000190">
    <property type="entry name" value="Receptor-like kinase TMK4"/>
    <property type="match status" value="1"/>
</dbReference>
<sequence>MSSQNALKFFFLLLLLVVGGVSAADPMSDLARSIANAPSDWKPGSDPCKWTGVGCTSSQVTSLNLASRSLSGSLPPSFSSLTSLQTVALQNNDLSGPLPSMAGMSSLQKLYLDGNRFSSLPSAFFSGLSALQDLSIDDNPLSPWSLPDDLSQCTSLRAFSASNASISGTLPDFLGQLPGLQDLRLSYNSLTGPLPASFAGSPIKNLWLNNQKSDARLSGRIDVVGAMDQLSLLWLQSNAFTGPIPDLSNLTSLASFNVRDNSLTGPVPASLAGAPALRNASLANNCLQGPMPVFGSGVAADVGKGNTFCGAAGEACDPRVDVLLAVAGGFGYPVELAQQWGGNDPCGGKWTGVTCDPQGKDVVVLNLGSQKLVGTISPDVAKLTALQKLVLSNNNLTGTIPDSLAGLKSLQLLDVSNNDLSGKVPNFDKSVTVKLSGNPSIGKDVSPGDGGSSGSLPSGSNGGSSGSTSASEGKSKSSTGLIVGIVVAVIVIVGCLAGGLIYYLIRKKREQEFWKVQTKTPPNEPDVVKIGINDVSMGARSELYSQGSNDNVSTIPIEELQRATEFFNDANVIGRGGFGVVYKGMLNGTPIAVKRNESQVMGKTGMAEFEAEVHVLQKTRHRHLVSFLGYCRDNCERLLVYEYMPEGTLGQHLFDREGGKYCPLNWRQRLIIALDVARGIEYLHSLAQESFIHRDLKPSNILLDKDLRAKVSDFGLVKLVDKEKSVMTRLAGTFGYLAPEYALTGKVSTKVDVYAYGVILMELISGRKAIDESAPDEDSHLVMAFRRYIINKDKFLNYVDPSLDLDAEAHENIFQVSELARHCTAREPNQRPSMGHAVQVLSPLVDQWVPSKCNLNLDEDDKNMSLTRTLAKWQSDDDTFSTSFTHNGSTSTFMS</sequence>
<evidence type="ECO:0000256" key="11">
    <source>
        <dbReference type="ARBA" id="ARBA00022777"/>
    </source>
</evidence>
<evidence type="ECO:0000259" key="22">
    <source>
        <dbReference type="PROSITE" id="PS50011"/>
    </source>
</evidence>
<dbReference type="SMART" id="SM00369">
    <property type="entry name" value="LRR_TYP"/>
    <property type="match status" value="5"/>
</dbReference>
<name>A0AAX6GLC8_IRIPA</name>
<dbReference type="GO" id="GO:0005524">
    <property type="term" value="F:ATP binding"/>
    <property type="evidence" value="ECO:0007669"/>
    <property type="project" value="UniProtKB-UniRule"/>
</dbReference>
<dbReference type="SUPFAM" id="SSF52058">
    <property type="entry name" value="L domain-like"/>
    <property type="match status" value="1"/>
</dbReference>
<keyword evidence="13 20" id="KW-1133">Transmembrane helix</keyword>
<keyword evidence="3" id="KW-1003">Cell membrane</keyword>
<keyword evidence="12 18" id="KW-0067">ATP-binding</keyword>
<feature type="chain" id="PRO_5043836689" evidence="21">
    <location>
        <begin position="24"/>
        <end position="895"/>
    </location>
</feature>
<feature type="region of interest" description="Disordered" evidence="19">
    <location>
        <begin position="438"/>
        <end position="476"/>
    </location>
</feature>
<dbReference type="FunFam" id="3.80.10.10:FF:000129">
    <property type="entry name" value="Leucine-rich repeat receptor-like kinase"/>
    <property type="match status" value="1"/>
</dbReference>
<dbReference type="Pfam" id="PF00069">
    <property type="entry name" value="Pkinase"/>
    <property type="match status" value="1"/>
</dbReference>
<evidence type="ECO:0000256" key="19">
    <source>
        <dbReference type="SAM" id="MobiDB-lite"/>
    </source>
</evidence>
<gene>
    <name evidence="23" type="ORF">M6B38_357495</name>
</gene>
<evidence type="ECO:0000256" key="13">
    <source>
        <dbReference type="ARBA" id="ARBA00022989"/>
    </source>
</evidence>
<dbReference type="PROSITE" id="PS51450">
    <property type="entry name" value="LRR"/>
    <property type="match status" value="1"/>
</dbReference>
<dbReference type="InterPro" id="IPR008271">
    <property type="entry name" value="Ser/Thr_kinase_AS"/>
</dbReference>
<keyword evidence="8 21" id="KW-0732">Signal</keyword>
<evidence type="ECO:0000256" key="12">
    <source>
        <dbReference type="ARBA" id="ARBA00022840"/>
    </source>
</evidence>
<dbReference type="InterPro" id="IPR032675">
    <property type="entry name" value="LRR_dom_sf"/>
</dbReference>
<evidence type="ECO:0000256" key="6">
    <source>
        <dbReference type="ARBA" id="ARBA00022679"/>
    </source>
</evidence>
<dbReference type="PROSITE" id="PS00107">
    <property type="entry name" value="PROTEIN_KINASE_ATP"/>
    <property type="match status" value="1"/>
</dbReference>
<dbReference type="InterPro" id="IPR013210">
    <property type="entry name" value="LRR_N_plant-typ"/>
</dbReference>
<comment type="subcellular location">
    <subcellularLocation>
        <location evidence="1">Cell membrane</location>
        <topology evidence="1">Single-pass membrane protein</topology>
    </subcellularLocation>
</comment>
<evidence type="ECO:0000256" key="8">
    <source>
        <dbReference type="ARBA" id="ARBA00022729"/>
    </source>
</evidence>
<keyword evidence="16 23" id="KW-0675">Receptor</keyword>
<evidence type="ECO:0000256" key="21">
    <source>
        <dbReference type="SAM" id="SignalP"/>
    </source>
</evidence>
<dbReference type="Gene3D" id="3.30.200.20">
    <property type="entry name" value="Phosphorylase Kinase, domain 1"/>
    <property type="match status" value="1"/>
</dbReference>
<dbReference type="Pfam" id="PF00560">
    <property type="entry name" value="LRR_1"/>
    <property type="match status" value="1"/>
</dbReference>
<evidence type="ECO:0000313" key="23">
    <source>
        <dbReference type="EMBL" id="KAJ6829500.1"/>
    </source>
</evidence>
<evidence type="ECO:0000256" key="20">
    <source>
        <dbReference type="SAM" id="Phobius"/>
    </source>
</evidence>
<dbReference type="PANTHER" id="PTHR47986">
    <property type="entry name" value="OSJNBA0070M12.3 PROTEIN"/>
    <property type="match status" value="1"/>
</dbReference>
<feature type="domain" description="Protein kinase" evidence="22">
    <location>
        <begin position="567"/>
        <end position="845"/>
    </location>
</feature>
<dbReference type="GO" id="GO:0005886">
    <property type="term" value="C:plasma membrane"/>
    <property type="evidence" value="ECO:0007669"/>
    <property type="project" value="UniProtKB-SubCell"/>
</dbReference>
<evidence type="ECO:0000256" key="5">
    <source>
        <dbReference type="ARBA" id="ARBA00022614"/>
    </source>
</evidence>
<evidence type="ECO:0000256" key="18">
    <source>
        <dbReference type="PROSITE-ProRule" id="PRU10141"/>
    </source>
</evidence>
<evidence type="ECO:0000256" key="7">
    <source>
        <dbReference type="ARBA" id="ARBA00022692"/>
    </source>
</evidence>
<dbReference type="InterPro" id="IPR001611">
    <property type="entry name" value="Leu-rich_rpt"/>
</dbReference>
<dbReference type="InterPro" id="IPR052422">
    <property type="entry name" value="Auxin_Ser/Thr_Kinase"/>
</dbReference>
<reference evidence="23" key="2">
    <citation type="submission" date="2023-04" db="EMBL/GenBank/DDBJ databases">
        <authorList>
            <person name="Bruccoleri R.E."/>
            <person name="Oakeley E.J."/>
            <person name="Faust A.-M."/>
            <person name="Dessus-Babus S."/>
            <person name="Altorfer M."/>
            <person name="Burckhardt D."/>
            <person name="Oertli M."/>
            <person name="Naumann U."/>
            <person name="Petersen F."/>
            <person name="Wong J."/>
        </authorList>
    </citation>
    <scope>NUCLEOTIDE SEQUENCE</scope>
    <source>
        <strain evidence="23">GSM-AAB239-AS_SAM_17_03QT</strain>
        <tissue evidence="23">Leaf</tissue>
    </source>
</reference>
<dbReference type="PANTHER" id="PTHR47986:SF34">
    <property type="entry name" value="RECEPTOR-LIKE KINASE TMK2"/>
    <property type="match status" value="1"/>
</dbReference>
<dbReference type="Gene3D" id="3.80.10.10">
    <property type="entry name" value="Ribonuclease Inhibitor"/>
    <property type="match status" value="2"/>
</dbReference>